<dbReference type="EMBL" id="WJHE01000546">
    <property type="protein sequence ID" value="MST33283.1"/>
    <property type="molecule type" value="Genomic_DNA"/>
</dbReference>
<protein>
    <submittedName>
        <fullName evidence="2">NAD-dependent epimerase/dehydratase family protein</fullName>
    </submittedName>
</protein>
<reference evidence="2 3" key="1">
    <citation type="submission" date="2019-11" db="EMBL/GenBank/DDBJ databases">
        <title>Acidiferrimicrobium australis gen. nov., sp. nov., an acidophilic and obligately heterotrophic, member of the Actinobacteria that catalyses dissimilatory oxido- reduction of iron isolated from metal-rich acidic water in Chile.</title>
        <authorList>
            <person name="Gonzalez D."/>
            <person name="Huber K."/>
            <person name="Hedrich S."/>
            <person name="Rojas-Villalobos C."/>
            <person name="Quatrini R."/>
            <person name="Dinamarca M.A."/>
            <person name="Schwarz A."/>
            <person name="Canales C."/>
            <person name="Nancucheo I."/>
        </authorList>
    </citation>
    <scope>NUCLEOTIDE SEQUENCE [LARGE SCALE GENOMIC DNA]</scope>
    <source>
        <strain evidence="2 3">USS-CCA1</strain>
    </source>
</reference>
<evidence type="ECO:0000259" key="1">
    <source>
        <dbReference type="Pfam" id="PF01370"/>
    </source>
</evidence>
<proteinExistence type="predicted"/>
<dbReference type="Proteomes" id="UP000437736">
    <property type="component" value="Unassembled WGS sequence"/>
</dbReference>
<name>A0ABW9QV21_9ACTN</name>
<keyword evidence="3" id="KW-1185">Reference proteome</keyword>
<dbReference type="SUPFAM" id="SSF51735">
    <property type="entry name" value="NAD(P)-binding Rossmann-fold domains"/>
    <property type="match status" value="1"/>
</dbReference>
<dbReference type="Pfam" id="PF01370">
    <property type="entry name" value="Epimerase"/>
    <property type="match status" value="1"/>
</dbReference>
<comment type="caution">
    <text evidence="2">The sequence shown here is derived from an EMBL/GenBank/DDBJ whole genome shotgun (WGS) entry which is preliminary data.</text>
</comment>
<dbReference type="Gene3D" id="3.40.50.720">
    <property type="entry name" value="NAD(P)-binding Rossmann-like Domain"/>
    <property type="match status" value="1"/>
</dbReference>
<dbReference type="PANTHER" id="PTHR43245:SF13">
    <property type="entry name" value="UDP-D-APIOSE_UDP-D-XYLOSE SYNTHASE 2"/>
    <property type="match status" value="1"/>
</dbReference>
<dbReference type="InterPro" id="IPR001509">
    <property type="entry name" value="Epimerase_deHydtase"/>
</dbReference>
<accession>A0ABW9QV21</accession>
<sequence length="223" mass="22826">MRVLVTGGAGFLGSHLVDRLLAEGHTVEVVDDLSGGSLGNLADARASGGRLSFHRLDVRGPDLAALLGRRRPELVYHLARLGAAGDGAAAAGTTLTAAMALLGAACACGAGKVVVALPAAELYAEASSRQLPVRESHPLEPRTAAGVAARAVLDALRLWRERHDLEHTALALGAVYGPRQVTGPVAGIAAAVARGEAFEVAGDGRQTDDYVYVDDAVDALARA</sequence>
<feature type="domain" description="NAD-dependent epimerase/dehydratase" evidence="1">
    <location>
        <begin position="3"/>
        <end position="222"/>
    </location>
</feature>
<evidence type="ECO:0000313" key="3">
    <source>
        <dbReference type="Proteomes" id="UP000437736"/>
    </source>
</evidence>
<gene>
    <name evidence="2" type="ORF">GHK86_11200</name>
</gene>
<dbReference type="InterPro" id="IPR050177">
    <property type="entry name" value="Lipid_A_modif_metabolic_enz"/>
</dbReference>
<evidence type="ECO:0000313" key="2">
    <source>
        <dbReference type="EMBL" id="MST33283.1"/>
    </source>
</evidence>
<organism evidence="2 3">
    <name type="scientific">Acidiferrimicrobium australe</name>
    <dbReference type="NCBI Taxonomy" id="2664430"/>
    <lineage>
        <taxon>Bacteria</taxon>
        <taxon>Bacillati</taxon>
        <taxon>Actinomycetota</taxon>
        <taxon>Acidimicrobiia</taxon>
        <taxon>Acidimicrobiales</taxon>
        <taxon>Acidimicrobiaceae</taxon>
        <taxon>Acidiferrimicrobium</taxon>
    </lineage>
</organism>
<dbReference type="InterPro" id="IPR036291">
    <property type="entry name" value="NAD(P)-bd_dom_sf"/>
</dbReference>
<feature type="non-terminal residue" evidence="2">
    <location>
        <position position="223"/>
    </location>
</feature>
<dbReference type="PANTHER" id="PTHR43245">
    <property type="entry name" value="BIFUNCTIONAL POLYMYXIN RESISTANCE PROTEIN ARNA"/>
    <property type="match status" value="1"/>
</dbReference>